<evidence type="ECO:0000313" key="2">
    <source>
        <dbReference type="EMBL" id="KAH3859173.1"/>
    </source>
</evidence>
<dbReference type="Proteomes" id="UP000828390">
    <property type="component" value="Unassembled WGS sequence"/>
</dbReference>
<protein>
    <submittedName>
        <fullName evidence="2">Uncharacterized protein</fullName>
    </submittedName>
</protein>
<keyword evidence="3" id="KW-1185">Reference proteome</keyword>
<reference evidence="2" key="1">
    <citation type="journal article" date="2019" name="bioRxiv">
        <title>The Genome of the Zebra Mussel, Dreissena polymorpha: A Resource for Invasive Species Research.</title>
        <authorList>
            <person name="McCartney M.A."/>
            <person name="Auch B."/>
            <person name="Kono T."/>
            <person name="Mallez S."/>
            <person name="Zhang Y."/>
            <person name="Obille A."/>
            <person name="Becker A."/>
            <person name="Abrahante J.E."/>
            <person name="Garbe J."/>
            <person name="Badalamenti J.P."/>
            <person name="Herman A."/>
            <person name="Mangelson H."/>
            <person name="Liachko I."/>
            <person name="Sullivan S."/>
            <person name="Sone E.D."/>
            <person name="Koren S."/>
            <person name="Silverstein K.A.T."/>
            <person name="Beckman K.B."/>
            <person name="Gohl D.M."/>
        </authorList>
    </citation>
    <scope>NUCLEOTIDE SEQUENCE</scope>
    <source>
        <strain evidence="2">Duluth1</strain>
        <tissue evidence="2">Whole animal</tissue>
    </source>
</reference>
<name>A0A9D4LK77_DREPO</name>
<evidence type="ECO:0000313" key="3">
    <source>
        <dbReference type="Proteomes" id="UP000828390"/>
    </source>
</evidence>
<proteinExistence type="predicted"/>
<accession>A0A9D4LK77</accession>
<evidence type="ECO:0000256" key="1">
    <source>
        <dbReference type="SAM" id="MobiDB-lite"/>
    </source>
</evidence>
<dbReference type="AlphaFoldDB" id="A0A9D4LK77"/>
<reference evidence="2" key="2">
    <citation type="submission" date="2020-11" db="EMBL/GenBank/DDBJ databases">
        <authorList>
            <person name="McCartney M.A."/>
            <person name="Auch B."/>
            <person name="Kono T."/>
            <person name="Mallez S."/>
            <person name="Becker A."/>
            <person name="Gohl D.M."/>
            <person name="Silverstein K.A.T."/>
            <person name="Koren S."/>
            <person name="Bechman K.B."/>
            <person name="Herman A."/>
            <person name="Abrahante J.E."/>
            <person name="Garbe J."/>
        </authorList>
    </citation>
    <scope>NUCLEOTIDE SEQUENCE</scope>
    <source>
        <strain evidence="2">Duluth1</strain>
        <tissue evidence="2">Whole animal</tissue>
    </source>
</reference>
<organism evidence="2 3">
    <name type="scientific">Dreissena polymorpha</name>
    <name type="common">Zebra mussel</name>
    <name type="synonym">Mytilus polymorpha</name>
    <dbReference type="NCBI Taxonomy" id="45954"/>
    <lineage>
        <taxon>Eukaryota</taxon>
        <taxon>Metazoa</taxon>
        <taxon>Spiralia</taxon>
        <taxon>Lophotrochozoa</taxon>
        <taxon>Mollusca</taxon>
        <taxon>Bivalvia</taxon>
        <taxon>Autobranchia</taxon>
        <taxon>Heteroconchia</taxon>
        <taxon>Euheterodonta</taxon>
        <taxon>Imparidentia</taxon>
        <taxon>Neoheterodontei</taxon>
        <taxon>Myida</taxon>
        <taxon>Dreissenoidea</taxon>
        <taxon>Dreissenidae</taxon>
        <taxon>Dreissena</taxon>
    </lineage>
</organism>
<sequence length="80" mass="9166">MTRLRPGHWPKQDTPEQENGSGMFLVHPGMIGHYYSNDSVGGEFASAQWRMSTTKIAQLLVFDQNLVQMKKLIVFKTVRK</sequence>
<comment type="caution">
    <text evidence="2">The sequence shown here is derived from an EMBL/GenBank/DDBJ whole genome shotgun (WGS) entry which is preliminary data.</text>
</comment>
<feature type="region of interest" description="Disordered" evidence="1">
    <location>
        <begin position="1"/>
        <end position="22"/>
    </location>
</feature>
<dbReference type="EMBL" id="JAIWYP010000003">
    <property type="protein sequence ID" value="KAH3859173.1"/>
    <property type="molecule type" value="Genomic_DNA"/>
</dbReference>
<gene>
    <name evidence="2" type="ORF">DPMN_101889</name>
</gene>